<comment type="caution">
    <text evidence="1">The sequence shown here is derived from an EMBL/GenBank/DDBJ whole genome shotgun (WGS) entry which is preliminary data.</text>
</comment>
<evidence type="ECO:0000313" key="2">
    <source>
        <dbReference type="Proteomes" id="UP001060275"/>
    </source>
</evidence>
<gene>
    <name evidence="1" type="ORF">NF348_12165</name>
</gene>
<dbReference type="EMBL" id="JAMWDU010000004">
    <property type="protein sequence ID" value="MCP8887869.1"/>
    <property type="molecule type" value="Genomic_DNA"/>
</dbReference>
<dbReference type="Proteomes" id="UP001060275">
    <property type="component" value="Unassembled WGS sequence"/>
</dbReference>
<evidence type="ECO:0008006" key="3">
    <source>
        <dbReference type="Google" id="ProtNLM"/>
    </source>
</evidence>
<protein>
    <recommendedName>
        <fullName evidence="3">Terminase small subunit</fullName>
    </recommendedName>
</protein>
<keyword evidence="2" id="KW-1185">Reference proteome</keyword>
<evidence type="ECO:0000313" key="1">
    <source>
        <dbReference type="EMBL" id="MCP8887869.1"/>
    </source>
</evidence>
<accession>A0A9Q4APA4</accession>
<organism evidence="1 2">
    <name type="scientific">Devosia ureilytica</name>
    <dbReference type="NCBI Taxonomy" id="2952754"/>
    <lineage>
        <taxon>Bacteria</taxon>
        <taxon>Pseudomonadati</taxon>
        <taxon>Pseudomonadota</taxon>
        <taxon>Alphaproteobacteria</taxon>
        <taxon>Hyphomicrobiales</taxon>
        <taxon>Devosiaceae</taxon>
        <taxon>Devosia</taxon>
    </lineage>
</organism>
<proteinExistence type="predicted"/>
<dbReference type="RefSeq" id="WP_254674955.1">
    <property type="nucleotide sequence ID" value="NZ_JAMWDU010000004.1"/>
</dbReference>
<sequence length="147" mass="17066">MDKDDPERNRDGGYVPWEAVRLDYQSGHMTRNGIAHRYRLRRGQLETRARTNKWLRAGSPEDIDRRILIARVQNLLERQIDLLEAEMDKGTRAESKVLSDLVRDLDKLITIERADAPHDGPTRNRGEISDLRKKLEARIDAITKGRI</sequence>
<reference evidence="1" key="1">
    <citation type="submission" date="2022-06" db="EMBL/GenBank/DDBJ databases">
        <title>Devosia sp. XJ19-45 genome assembly.</title>
        <authorList>
            <person name="Li B."/>
            <person name="Cai M."/>
            <person name="Nie G."/>
            <person name="Li W."/>
        </authorList>
    </citation>
    <scope>NUCLEOTIDE SEQUENCE</scope>
    <source>
        <strain evidence="1">XJ19-45</strain>
    </source>
</reference>
<dbReference type="AlphaFoldDB" id="A0A9Q4APA4"/>
<name>A0A9Q4APA4_9HYPH</name>